<dbReference type="InterPro" id="IPR027417">
    <property type="entry name" value="P-loop_NTPase"/>
</dbReference>
<dbReference type="InterPro" id="IPR050512">
    <property type="entry name" value="Sulf_AdTrans/APS_kinase"/>
</dbReference>
<evidence type="ECO:0000313" key="3">
    <source>
        <dbReference type="EMBL" id="PSJ96894.1"/>
    </source>
</evidence>
<comment type="caution">
    <text evidence="3">The sequence shown here is derived from an EMBL/GenBank/DDBJ whole genome shotgun (WGS) entry which is preliminary data.</text>
</comment>
<dbReference type="PANTHER" id="PTHR42700:SF3">
    <property type="entry name" value="BIFUNCTIONAL SAT_APS KINASE-RELATED"/>
    <property type="match status" value="1"/>
</dbReference>
<sequence length="74" mass="8422">MEVYVQCPIEICKQRDPKGLYHKAETGQIYHFTGVSAPYEPPLTPELIIPTHQLGVEECVERIFSSFLSTITKL</sequence>
<dbReference type="Gene3D" id="3.40.50.300">
    <property type="entry name" value="P-loop containing nucleotide triphosphate hydrolases"/>
    <property type="match status" value="1"/>
</dbReference>
<gene>
    <name evidence="3" type="ORF">C7R93_09950</name>
</gene>
<organism evidence="3 4">
    <name type="scientific">Brevibacillus fortis</name>
    <dbReference type="NCBI Taxonomy" id="2126352"/>
    <lineage>
        <taxon>Bacteria</taxon>
        <taxon>Bacillati</taxon>
        <taxon>Bacillota</taxon>
        <taxon>Bacilli</taxon>
        <taxon>Bacillales</taxon>
        <taxon>Paenibacillaceae</taxon>
        <taxon>Brevibacillus</taxon>
    </lineage>
</organism>
<dbReference type="Pfam" id="PF01583">
    <property type="entry name" value="APS_kinase"/>
    <property type="match status" value="1"/>
</dbReference>
<accession>A0A2P7VCD8</accession>
<dbReference type="SUPFAM" id="SSF52540">
    <property type="entry name" value="P-loop containing nucleoside triphosphate hydrolases"/>
    <property type="match status" value="1"/>
</dbReference>
<dbReference type="GO" id="GO:0019379">
    <property type="term" value="P:sulfate assimilation, phosphoadenylyl sulfate reduction by phosphoadenylyl-sulfate reductase (thioredoxin)"/>
    <property type="evidence" value="ECO:0007669"/>
    <property type="project" value="TreeGrafter"/>
</dbReference>
<dbReference type="GO" id="GO:0010134">
    <property type="term" value="P:sulfate assimilation via adenylyl sulfate reduction"/>
    <property type="evidence" value="ECO:0007669"/>
    <property type="project" value="TreeGrafter"/>
</dbReference>
<dbReference type="GO" id="GO:0004781">
    <property type="term" value="F:sulfate adenylyltransferase (ATP) activity"/>
    <property type="evidence" value="ECO:0007669"/>
    <property type="project" value="TreeGrafter"/>
</dbReference>
<dbReference type="InterPro" id="IPR059117">
    <property type="entry name" value="APS_kinase_dom"/>
</dbReference>
<keyword evidence="4" id="KW-1185">Reference proteome</keyword>
<name>A0A2P7VCD8_9BACL</name>
<protein>
    <recommendedName>
        <fullName evidence="2">APS kinase domain-containing protein</fullName>
    </recommendedName>
</protein>
<dbReference type="Proteomes" id="UP000240419">
    <property type="component" value="Unassembled WGS sequence"/>
</dbReference>
<dbReference type="GO" id="GO:0005737">
    <property type="term" value="C:cytoplasm"/>
    <property type="evidence" value="ECO:0007669"/>
    <property type="project" value="TreeGrafter"/>
</dbReference>
<dbReference type="RefSeq" id="WP_106838658.1">
    <property type="nucleotide sequence ID" value="NZ_JBCNIW010000018.1"/>
</dbReference>
<evidence type="ECO:0000259" key="2">
    <source>
        <dbReference type="Pfam" id="PF01583"/>
    </source>
</evidence>
<dbReference type="EMBL" id="PXZM01000013">
    <property type="protein sequence ID" value="PSJ96894.1"/>
    <property type="molecule type" value="Genomic_DNA"/>
</dbReference>
<feature type="domain" description="APS kinase" evidence="2">
    <location>
        <begin position="1"/>
        <end position="49"/>
    </location>
</feature>
<proteinExistence type="predicted"/>
<reference evidence="3 4" key="1">
    <citation type="submission" date="2018-03" db="EMBL/GenBank/DDBJ databases">
        <title>Brevisbacillus phylogenomics.</title>
        <authorList>
            <person name="Dunlap C."/>
        </authorList>
    </citation>
    <scope>NUCLEOTIDE SEQUENCE [LARGE SCALE GENOMIC DNA]</scope>
    <source>
        <strain evidence="3 4">NRRL NRS-1210</strain>
    </source>
</reference>
<evidence type="ECO:0000256" key="1">
    <source>
        <dbReference type="ARBA" id="ARBA00022679"/>
    </source>
</evidence>
<dbReference type="PANTHER" id="PTHR42700">
    <property type="entry name" value="SULFATE ADENYLYLTRANSFERASE"/>
    <property type="match status" value="1"/>
</dbReference>
<keyword evidence="1" id="KW-0808">Transferase</keyword>
<dbReference type="OrthoDB" id="9804504at2"/>
<evidence type="ECO:0000313" key="4">
    <source>
        <dbReference type="Proteomes" id="UP000240419"/>
    </source>
</evidence>
<dbReference type="AlphaFoldDB" id="A0A2P7VCD8"/>